<dbReference type="EMBL" id="CP007141">
    <property type="protein sequence ID" value="AJC73046.1"/>
    <property type="molecule type" value="Genomic_DNA"/>
</dbReference>
<evidence type="ECO:0000313" key="14">
    <source>
        <dbReference type="Proteomes" id="UP000077469"/>
    </source>
</evidence>
<name>A0A0X1KP30_9THEM</name>
<dbReference type="KEGG" id="phy:AJ81_01230"/>
<dbReference type="GO" id="GO:0000107">
    <property type="term" value="F:imidazoleglycerol-phosphate synthase activity"/>
    <property type="evidence" value="ECO:0007669"/>
    <property type="project" value="UniProtKB-UniRule"/>
</dbReference>
<dbReference type="Proteomes" id="UP000077469">
    <property type="component" value="Chromosome"/>
</dbReference>
<dbReference type="PaxDb" id="1123384-AJ81_01230"/>
<dbReference type="PANTHER" id="PTHR21235:SF2">
    <property type="entry name" value="IMIDAZOLE GLYCEROL PHOSPHATE SYNTHASE HISHF"/>
    <property type="match status" value="1"/>
</dbReference>
<dbReference type="Pfam" id="PF00977">
    <property type="entry name" value="His_biosynth"/>
    <property type="match status" value="1"/>
</dbReference>
<comment type="pathway">
    <text evidence="2 11">Amino-acid biosynthesis; L-histidine biosynthesis; L-histidine from 5-phospho-alpha-D-ribose 1-diphosphate: step 5/9.</text>
</comment>
<accession>A0A0X1KP30</accession>
<keyword evidence="6 11" id="KW-0028">Amino-acid biosynthesis</keyword>
<dbReference type="Gene3D" id="3.20.20.70">
    <property type="entry name" value="Aldolase class I"/>
    <property type="match status" value="1"/>
</dbReference>
<dbReference type="RefSeq" id="WP_031503347.1">
    <property type="nucleotide sequence ID" value="NC_022795.1"/>
</dbReference>
<dbReference type="EC" id="4.3.2.10" evidence="11"/>
<keyword evidence="14" id="KW-1185">Reference proteome</keyword>
<dbReference type="PANTHER" id="PTHR21235">
    <property type="entry name" value="IMIDAZOLE GLYCEROL PHOSPHATE SYNTHASE SUBUNIT HISF/H IGP SYNTHASE SUBUNIT HISF/H"/>
    <property type="match status" value="1"/>
</dbReference>
<comment type="function">
    <text evidence="9 11">IGPS catalyzes the conversion of PRFAR and glutamine to IGP, AICAR and glutamate. The HisF subunit catalyzes the cyclization activity that produces IGP and AICAR from PRFAR using the ammonia provided by the HisH subunit.</text>
</comment>
<protein>
    <recommendedName>
        <fullName evidence="11">Imidazole glycerol phosphate synthase subunit HisF</fullName>
        <ecNumber evidence="11">4.3.2.10</ecNumber>
    </recommendedName>
    <alternativeName>
        <fullName evidence="11">IGP synthase cyclase subunit</fullName>
    </alternativeName>
    <alternativeName>
        <fullName evidence="11">IGP synthase subunit HisF</fullName>
    </alternativeName>
    <alternativeName>
        <fullName evidence="11">ImGP synthase subunit HisF</fullName>
        <shortName evidence="11">IGPS subunit HisF</shortName>
    </alternativeName>
</protein>
<keyword evidence="5 11" id="KW-0963">Cytoplasm</keyword>
<dbReference type="FunFam" id="3.20.20.70:FF:000006">
    <property type="entry name" value="Imidazole glycerol phosphate synthase subunit HisF"/>
    <property type="match status" value="1"/>
</dbReference>
<comment type="subcellular location">
    <subcellularLocation>
        <location evidence="1 11">Cytoplasm</location>
    </subcellularLocation>
</comment>
<reference evidence="13 14" key="1">
    <citation type="submission" date="2014-01" db="EMBL/GenBank/DDBJ databases">
        <title>Genome sequencing of Thermotog hypogea.</title>
        <authorList>
            <person name="Zhang X."/>
            <person name="Alvare G."/>
            <person name="Fristensky B."/>
            <person name="Chen L."/>
            <person name="Suen T."/>
            <person name="Chen Q."/>
            <person name="Ma K."/>
        </authorList>
    </citation>
    <scope>NUCLEOTIDE SEQUENCE [LARGE SCALE GENOMIC DNA]</scope>
    <source>
        <strain evidence="13 14">DSM 11164</strain>
    </source>
</reference>
<evidence type="ECO:0000256" key="7">
    <source>
        <dbReference type="ARBA" id="ARBA00023102"/>
    </source>
</evidence>
<dbReference type="GO" id="GO:0005737">
    <property type="term" value="C:cytoplasm"/>
    <property type="evidence" value="ECO:0007669"/>
    <property type="project" value="UniProtKB-SubCell"/>
</dbReference>
<evidence type="ECO:0000256" key="5">
    <source>
        <dbReference type="ARBA" id="ARBA00022490"/>
    </source>
</evidence>
<evidence type="ECO:0000256" key="11">
    <source>
        <dbReference type="HAMAP-Rule" id="MF_01013"/>
    </source>
</evidence>
<evidence type="ECO:0000256" key="8">
    <source>
        <dbReference type="ARBA" id="ARBA00023239"/>
    </source>
</evidence>
<evidence type="ECO:0000313" key="13">
    <source>
        <dbReference type="EMBL" id="AJC73046.1"/>
    </source>
</evidence>
<evidence type="ECO:0000256" key="3">
    <source>
        <dbReference type="ARBA" id="ARBA00009667"/>
    </source>
</evidence>
<dbReference type="GO" id="GO:0016829">
    <property type="term" value="F:lyase activity"/>
    <property type="evidence" value="ECO:0007669"/>
    <property type="project" value="UniProtKB-KW"/>
</dbReference>
<dbReference type="UniPathway" id="UPA00031">
    <property type="reaction ID" value="UER00010"/>
</dbReference>
<dbReference type="HAMAP" id="MF_01013">
    <property type="entry name" value="HisF"/>
    <property type="match status" value="1"/>
</dbReference>
<evidence type="ECO:0000256" key="12">
    <source>
        <dbReference type="RuleBase" id="RU003657"/>
    </source>
</evidence>
<evidence type="ECO:0000256" key="9">
    <source>
        <dbReference type="ARBA" id="ARBA00025475"/>
    </source>
</evidence>
<dbReference type="NCBIfam" id="TIGR00735">
    <property type="entry name" value="hisF"/>
    <property type="match status" value="1"/>
</dbReference>
<comment type="subunit">
    <text evidence="4 11">Heterodimer of HisH and HisF.</text>
</comment>
<sequence>MLAKRIIACLDVKDGVVVKGRQFENLVYGGDPVELAQKYCDSCIDELVFLDITASLESRRTMIHVVKKVAEKTNIPFTVGGGIRDIETASELIYAGADKVSINTAAVENPKLIEKIASKFGSQAVVVAVDAKRTQLGFEVFILSGKKATGIKLEDWLRNVQELGAGEILLTSIDKDGTKEGFDLELISLARKVLKIPLIASGGAGTKQHFLEAFKAGADAALGASVFHFGLIDVQDLKRYLSQNKINVRLDCWEVE</sequence>
<dbReference type="InterPro" id="IPR006062">
    <property type="entry name" value="His_biosynth"/>
</dbReference>
<gene>
    <name evidence="11" type="primary">hisF</name>
    <name evidence="13" type="ORF">AJ81_01230</name>
</gene>
<dbReference type="STRING" id="1123384.AJ81_01230"/>
<dbReference type="PATRIC" id="fig|1123384.7.peg.248"/>
<organism evidence="13 14">
    <name type="scientific">Pseudothermotoga hypogea DSM 11164 = NBRC 106472</name>
    <dbReference type="NCBI Taxonomy" id="1123384"/>
    <lineage>
        <taxon>Bacteria</taxon>
        <taxon>Thermotogati</taxon>
        <taxon>Thermotogota</taxon>
        <taxon>Thermotogae</taxon>
        <taxon>Thermotogales</taxon>
        <taxon>Thermotogaceae</taxon>
        <taxon>Pseudothermotoga</taxon>
    </lineage>
</organism>
<dbReference type="InterPro" id="IPR004651">
    <property type="entry name" value="HisF"/>
</dbReference>
<comment type="similarity">
    <text evidence="3 11 12">Belongs to the HisA/HisF family.</text>
</comment>
<dbReference type="GO" id="GO:0000105">
    <property type="term" value="P:L-histidine biosynthetic process"/>
    <property type="evidence" value="ECO:0007669"/>
    <property type="project" value="UniProtKB-UniRule"/>
</dbReference>
<evidence type="ECO:0000256" key="1">
    <source>
        <dbReference type="ARBA" id="ARBA00004496"/>
    </source>
</evidence>
<dbReference type="OrthoDB" id="9781903at2"/>
<dbReference type="InterPro" id="IPR050064">
    <property type="entry name" value="IGPS_HisA/HisF"/>
</dbReference>
<feature type="active site" evidence="11">
    <location>
        <position position="130"/>
    </location>
</feature>
<dbReference type="AlphaFoldDB" id="A0A0X1KP30"/>
<feature type="active site" evidence="11">
    <location>
        <position position="11"/>
    </location>
</feature>
<comment type="catalytic activity">
    <reaction evidence="10 11">
        <text>5-[(5-phospho-1-deoxy-D-ribulos-1-ylimino)methylamino]-1-(5-phospho-beta-D-ribosyl)imidazole-4-carboxamide + L-glutamine = D-erythro-1-(imidazol-4-yl)glycerol 3-phosphate + 5-amino-1-(5-phospho-beta-D-ribosyl)imidazole-4-carboxamide + L-glutamate + H(+)</text>
        <dbReference type="Rhea" id="RHEA:24793"/>
        <dbReference type="ChEBI" id="CHEBI:15378"/>
        <dbReference type="ChEBI" id="CHEBI:29985"/>
        <dbReference type="ChEBI" id="CHEBI:58278"/>
        <dbReference type="ChEBI" id="CHEBI:58359"/>
        <dbReference type="ChEBI" id="CHEBI:58475"/>
        <dbReference type="ChEBI" id="CHEBI:58525"/>
        <dbReference type="EC" id="4.3.2.10"/>
    </reaction>
</comment>
<keyword evidence="7 11" id="KW-0368">Histidine biosynthesis</keyword>
<evidence type="ECO:0000256" key="2">
    <source>
        <dbReference type="ARBA" id="ARBA00005091"/>
    </source>
</evidence>
<proteinExistence type="inferred from homology"/>
<evidence type="ECO:0000256" key="10">
    <source>
        <dbReference type="ARBA" id="ARBA00047838"/>
    </source>
</evidence>
<evidence type="ECO:0000256" key="4">
    <source>
        <dbReference type="ARBA" id="ARBA00011152"/>
    </source>
</evidence>
<evidence type="ECO:0000256" key="6">
    <source>
        <dbReference type="ARBA" id="ARBA00022605"/>
    </source>
</evidence>
<dbReference type="CDD" id="cd04731">
    <property type="entry name" value="HisF"/>
    <property type="match status" value="1"/>
</dbReference>
<dbReference type="InterPro" id="IPR011060">
    <property type="entry name" value="RibuloseP-bd_barrel"/>
</dbReference>
<dbReference type="InterPro" id="IPR013785">
    <property type="entry name" value="Aldolase_TIM"/>
</dbReference>
<dbReference type="SUPFAM" id="SSF51366">
    <property type="entry name" value="Ribulose-phoshate binding barrel"/>
    <property type="match status" value="1"/>
</dbReference>
<keyword evidence="8 11" id="KW-0456">Lyase</keyword>